<feature type="transmembrane region" description="Helical" evidence="8">
    <location>
        <begin position="613"/>
        <end position="635"/>
    </location>
</feature>
<accession>A0A9N9RW17</accession>
<keyword evidence="10" id="KW-1185">Reference proteome</keyword>
<feature type="transmembrane region" description="Helical" evidence="8">
    <location>
        <begin position="50"/>
        <end position="70"/>
    </location>
</feature>
<dbReference type="GO" id="GO:0035435">
    <property type="term" value="P:phosphate ion transmembrane transport"/>
    <property type="evidence" value="ECO:0007669"/>
    <property type="project" value="TreeGrafter"/>
</dbReference>
<feature type="transmembrane region" description="Helical" evidence="8">
    <location>
        <begin position="682"/>
        <end position="703"/>
    </location>
</feature>
<dbReference type="OrthoDB" id="260807at2759"/>
<evidence type="ECO:0000256" key="3">
    <source>
        <dbReference type="ARBA" id="ARBA00022448"/>
    </source>
</evidence>
<feature type="transmembrane region" description="Helical" evidence="8">
    <location>
        <begin position="91"/>
        <end position="112"/>
    </location>
</feature>
<evidence type="ECO:0000256" key="6">
    <source>
        <dbReference type="ARBA" id="ARBA00022989"/>
    </source>
</evidence>
<keyword evidence="4 8" id="KW-0592">Phosphate transport</keyword>
<comment type="similarity">
    <text evidence="2 8">Belongs to the inorganic phosphate transporter (PiT) (TC 2.A.20) family.</text>
</comment>
<protein>
    <recommendedName>
        <fullName evidence="8">Phosphate transporter</fullName>
    </recommendedName>
</protein>
<dbReference type="PANTHER" id="PTHR11101">
    <property type="entry name" value="PHOSPHATE TRANSPORTER"/>
    <property type="match status" value="1"/>
</dbReference>
<keyword evidence="6 8" id="KW-1133">Transmembrane helix</keyword>
<dbReference type="Proteomes" id="UP001153620">
    <property type="component" value="Chromosome 2"/>
</dbReference>
<dbReference type="AlphaFoldDB" id="A0A9N9RW17"/>
<dbReference type="Pfam" id="PF01384">
    <property type="entry name" value="PHO4"/>
    <property type="match status" value="2"/>
</dbReference>
<comment type="function">
    <text evidence="8">Sodium-phosphate symporter.</text>
</comment>
<feature type="transmembrane region" description="Helical" evidence="8">
    <location>
        <begin position="647"/>
        <end position="667"/>
    </location>
</feature>
<feature type="transmembrane region" description="Helical" evidence="8">
    <location>
        <begin position="324"/>
        <end position="343"/>
    </location>
</feature>
<dbReference type="GO" id="GO:0016020">
    <property type="term" value="C:membrane"/>
    <property type="evidence" value="ECO:0007669"/>
    <property type="project" value="UniProtKB-SubCell"/>
</dbReference>
<name>A0A9N9RW17_9DIPT</name>
<evidence type="ECO:0000256" key="5">
    <source>
        <dbReference type="ARBA" id="ARBA00022692"/>
    </source>
</evidence>
<reference evidence="9" key="2">
    <citation type="submission" date="2022-10" db="EMBL/GenBank/DDBJ databases">
        <authorList>
            <consortium name="ENA_rothamsted_submissions"/>
            <consortium name="culmorum"/>
            <person name="King R."/>
        </authorList>
    </citation>
    <scope>NUCLEOTIDE SEQUENCE</scope>
</reference>
<dbReference type="EMBL" id="OU895878">
    <property type="protein sequence ID" value="CAG9804841.1"/>
    <property type="molecule type" value="Genomic_DNA"/>
</dbReference>
<feature type="transmembrane region" description="Helical" evidence="8">
    <location>
        <begin position="515"/>
        <end position="535"/>
    </location>
</feature>
<dbReference type="GO" id="GO:0005315">
    <property type="term" value="F:phosphate transmembrane transporter activity"/>
    <property type="evidence" value="ECO:0007669"/>
    <property type="project" value="InterPro"/>
</dbReference>
<feature type="transmembrane region" description="Helical" evidence="8">
    <location>
        <begin position="217"/>
        <end position="240"/>
    </location>
</feature>
<feature type="transmembrane region" description="Helical" evidence="8">
    <location>
        <begin position="350"/>
        <end position="369"/>
    </location>
</feature>
<evidence type="ECO:0000256" key="7">
    <source>
        <dbReference type="ARBA" id="ARBA00023136"/>
    </source>
</evidence>
<evidence type="ECO:0000313" key="10">
    <source>
        <dbReference type="Proteomes" id="UP001153620"/>
    </source>
</evidence>
<feature type="transmembrane region" description="Helical" evidence="8">
    <location>
        <begin position="556"/>
        <end position="577"/>
    </location>
</feature>
<dbReference type="InterPro" id="IPR001204">
    <property type="entry name" value="Phos_transporter"/>
</dbReference>
<feature type="transmembrane region" description="Helical" evidence="8">
    <location>
        <begin position="813"/>
        <end position="831"/>
    </location>
</feature>
<feature type="transmembrane region" description="Helical" evidence="8">
    <location>
        <begin position="475"/>
        <end position="495"/>
    </location>
</feature>
<dbReference type="PANTHER" id="PTHR11101:SF80">
    <property type="entry name" value="PHOSPHATE TRANSPORTER"/>
    <property type="match status" value="1"/>
</dbReference>
<evidence type="ECO:0000256" key="2">
    <source>
        <dbReference type="ARBA" id="ARBA00009916"/>
    </source>
</evidence>
<organism evidence="9 10">
    <name type="scientific">Chironomus riparius</name>
    <dbReference type="NCBI Taxonomy" id="315576"/>
    <lineage>
        <taxon>Eukaryota</taxon>
        <taxon>Metazoa</taxon>
        <taxon>Ecdysozoa</taxon>
        <taxon>Arthropoda</taxon>
        <taxon>Hexapoda</taxon>
        <taxon>Insecta</taxon>
        <taxon>Pterygota</taxon>
        <taxon>Neoptera</taxon>
        <taxon>Endopterygota</taxon>
        <taxon>Diptera</taxon>
        <taxon>Nematocera</taxon>
        <taxon>Chironomoidea</taxon>
        <taxon>Chironomidae</taxon>
        <taxon>Chironominae</taxon>
        <taxon>Chironomus</taxon>
    </lineage>
</organism>
<evidence type="ECO:0000256" key="4">
    <source>
        <dbReference type="ARBA" id="ARBA00022592"/>
    </source>
</evidence>
<evidence type="ECO:0000256" key="1">
    <source>
        <dbReference type="ARBA" id="ARBA00004141"/>
    </source>
</evidence>
<feature type="transmembrane region" description="Helical" evidence="8">
    <location>
        <begin position="144"/>
        <end position="170"/>
    </location>
</feature>
<comment type="subcellular location">
    <subcellularLocation>
        <location evidence="1 8">Membrane</location>
        <topology evidence="1 8">Multi-pass membrane protein</topology>
    </subcellularLocation>
</comment>
<comment type="caution">
    <text evidence="8">Lacks conserved residue(s) required for the propagation of feature annotation.</text>
</comment>
<sequence>MSITTYDPEVLWIVIVGFITSFVLAFGIGANDVANSFATSIGAGVLTLRQACYLASVFEILGAILLGYKVSDTVRRGILDITAYDGHEKELMLGMLSALIGCAVWLLVATYFKLPVSTTHSIIGATVGFGLVARGPDGIQWGQIITIAISWVVSPILAGFISVAIYLLFYKFILKAQDPFKAGLAALPIIWGVVLFINVLSITLDGSKLLYLHKLEWWHSMLISIAFALIAMVCVHFFMVPWQKRKILAQEPYDNDIKPTTIATVTAMENGKKSYPNDSISTSANSVAPIVEAKNEEVRVNLLFHFIQILAAIFSSFAHGGNDVANAIGPLITIWLVYTQGYASTKAETPIFLLAYGGLGIVVGLWFLGRRVVETMGFNLTKLTPVTGVTIEAGSAATVLMASKIGVPISTTHCKVGAVAFVGWVYGKTTNQPLDKEEKKNHVNWKLFGSILGAWVITLPAAGVKMSITTYDPEVLWIVIVGFITSFVLAFGIGANDVANSFATSIGAGVLTLKQACYLGSVFEILGAMLLGYKVSDTVRKGILDITAYDGHEKELMLGMLSALIGCAVWLLVATYFKLPVSTTHSIIGATVGFGLVARGPDGIKWGQIGTIALSWVISPIMAGFISVAIYLMFYKFILKAHDPFKAGLAALPIIWGVVLFINVLSITLDGSKLLYLHKLEWWHSMLISIAFALIAMVCVHFFMVPWQKRKILAEEPYDKNIKPTTIATMENGKSTLTVNSMTMSANSVTPIVASPDDEKRVNLLFHFIQILAAIFSSFAHGGNDVANAIGPLITIWLVYTHGEASTKAETPLYLLAYGGLGIVVGLWFLGRRVIETVGFNLTKLTPVTGVTIEAGSAATVLMASKIGVPISTTHCKVGAVAFVGWAYGKTTNQQVEKGELVNWRLFGSILGAWVITLPAAGAISAFCDNENGLCDERAWHEIVKC</sequence>
<reference evidence="9" key="1">
    <citation type="submission" date="2022-01" db="EMBL/GenBank/DDBJ databases">
        <authorList>
            <person name="King R."/>
        </authorList>
    </citation>
    <scope>NUCLEOTIDE SEQUENCE</scope>
</reference>
<proteinExistence type="inferred from homology"/>
<evidence type="ECO:0000256" key="8">
    <source>
        <dbReference type="RuleBase" id="RU363058"/>
    </source>
</evidence>
<feature type="transmembrane region" description="Helical" evidence="8">
    <location>
        <begin position="12"/>
        <end position="30"/>
    </location>
</feature>
<keyword evidence="7 8" id="KW-0472">Membrane</keyword>
<keyword evidence="5 8" id="KW-0812">Transmembrane</keyword>
<feature type="transmembrane region" description="Helical" evidence="8">
    <location>
        <begin position="300"/>
        <end position="318"/>
    </location>
</feature>
<feature type="transmembrane region" description="Helical" evidence="8">
    <location>
        <begin position="182"/>
        <end position="202"/>
    </location>
</feature>
<gene>
    <name evidence="9" type="ORF">CHIRRI_LOCUS7720</name>
</gene>
<evidence type="ECO:0000313" key="9">
    <source>
        <dbReference type="EMBL" id="CAG9804841.1"/>
    </source>
</evidence>
<keyword evidence="3 8" id="KW-0813">Transport</keyword>
<feature type="transmembrane region" description="Helical" evidence="8">
    <location>
        <begin position="443"/>
        <end position="463"/>
    </location>
</feature>